<gene>
    <name evidence="7" type="ORF">VICG_02170</name>
</gene>
<feature type="transmembrane region" description="Helical" evidence="5">
    <location>
        <begin position="141"/>
        <end position="164"/>
    </location>
</feature>
<dbReference type="GeneID" id="19882880"/>
<dbReference type="InParanoid" id="L2GIT4"/>
<dbReference type="InterPro" id="IPR013057">
    <property type="entry name" value="AA_transpt_TM"/>
</dbReference>
<feature type="transmembrane region" description="Helical" evidence="5">
    <location>
        <begin position="176"/>
        <end position="196"/>
    </location>
</feature>
<feature type="transmembrane region" description="Helical" evidence="5">
    <location>
        <begin position="115"/>
        <end position="135"/>
    </location>
</feature>
<protein>
    <recommendedName>
        <fullName evidence="6">Amino acid transporter transmembrane domain-containing protein</fullName>
    </recommendedName>
</protein>
<feature type="transmembrane region" description="Helical" evidence="5">
    <location>
        <begin position="20"/>
        <end position="41"/>
    </location>
</feature>
<evidence type="ECO:0000313" key="8">
    <source>
        <dbReference type="Proteomes" id="UP000011082"/>
    </source>
</evidence>
<evidence type="ECO:0000256" key="4">
    <source>
        <dbReference type="ARBA" id="ARBA00023136"/>
    </source>
</evidence>
<dbReference type="Pfam" id="PF01490">
    <property type="entry name" value="Aa_trans"/>
    <property type="match status" value="1"/>
</dbReference>
<dbReference type="HOGENOM" id="CLU_1246196_0_0_1"/>
<keyword evidence="3 5" id="KW-1133">Transmembrane helix</keyword>
<comment type="subcellular location">
    <subcellularLocation>
        <location evidence="1">Membrane</location>
    </subcellularLocation>
</comment>
<feature type="transmembrane region" description="Helical" evidence="5">
    <location>
        <begin position="79"/>
        <end position="103"/>
    </location>
</feature>
<feature type="domain" description="Amino acid transporter transmembrane" evidence="6">
    <location>
        <begin position="2"/>
        <end position="165"/>
    </location>
</feature>
<keyword evidence="4 5" id="KW-0472">Membrane</keyword>
<evidence type="ECO:0000256" key="5">
    <source>
        <dbReference type="SAM" id="Phobius"/>
    </source>
</evidence>
<keyword evidence="8" id="KW-1185">Reference proteome</keyword>
<keyword evidence="2 5" id="KW-0812">Transmembrane</keyword>
<dbReference type="RefSeq" id="XP_007605615.1">
    <property type="nucleotide sequence ID" value="XM_007605553.1"/>
</dbReference>
<evidence type="ECO:0000256" key="2">
    <source>
        <dbReference type="ARBA" id="ARBA00022692"/>
    </source>
</evidence>
<dbReference type="Proteomes" id="UP000011082">
    <property type="component" value="Unassembled WGS sequence"/>
</dbReference>
<name>L2GIT4_VITCO</name>
<dbReference type="GO" id="GO:0016020">
    <property type="term" value="C:membrane"/>
    <property type="evidence" value="ECO:0007669"/>
    <property type="project" value="UniProtKB-SubCell"/>
</dbReference>
<sequence>MDIFNSMKDSSLKNVRKVTIIAAIIATFLYGFVGFMGFRAVGTGVGGDPVIFHFGSSSPIVENLTERYGIYLGNYLPKALYTMFCPIFFSGIIFNMFVIIPILQKWFSLKGRTPSRAVVTLALCVFLFATAIVPISGLGSVISIIGFLLTTPLSFMYPALFVLFTPSRSGIMKIGSGIVVGLSIAIMVGLTAMKIVDLSSLKVSPEQVVFNGNSTIANTTST</sequence>
<evidence type="ECO:0000256" key="1">
    <source>
        <dbReference type="ARBA" id="ARBA00004370"/>
    </source>
</evidence>
<organism evidence="7 8">
    <name type="scientific">Vittaforma corneae (strain ATCC 50505)</name>
    <name type="common">Microsporidian parasite</name>
    <name type="synonym">Nosema corneum</name>
    <dbReference type="NCBI Taxonomy" id="993615"/>
    <lineage>
        <taxon>Eukaryota</taxon>
        <taxon>Fungi</taxon>
        <taxon>Fungi incertae sedis</taxon>
        <taxon>Microsporidia</taxon>
        <taxon>Nosematidae</taxon>
        <taxon>Vittaforma</taxon>
    </lineage>
</organism>
<dbReference type="EMBL" id="JH370220">
    <property type="protein sequence ID" value="ELA40793.1"/>
    <property type="molecule type" value="Genomic_DNA"/>
</dbReference>
<evidence type="ECO:0000256" key="3">
    <source>
        <dbReference type="ARBA" id="ARBA00022989"/>
    </source>
</evidence>
<dbReference type="AlphaFoldDB" id="L2GIT4"/>
<evidence type="ECO:0000313" key="7">
    <source>
        <dbReference type="EMBL" id="ELA40793.1"/>
    </source>
</evidence>
<evidence type="ECO:0000259" key="6">
    <source>
        <dbReference type="Pfam" id="PF01490"/>
    </source>
</evidence>
<dbReference type="VEuPathDB" id="MicrosporidiaDB:VICG_02170"/>
<reference evidence="8" key="1">
    <citation type="submission" date="2011-05" db="EMBL/GenBank/DDBJ databases">
        <title>The genome sequence of Vittaforma corneae strain ATCC 50505.</title>
        <authorList>
            <consortium name="The Broad Institute Genome Sequencing Platform"/>
            <person name="Cuomo C."/>
            <person name="Didier E."/>
            <person name="Bowers L."/>
            <person name="Young S.K."/>
            <person name="Zeng Q."/>
            <person name="Gargeya S."/>
            <person name="Fitzgerald M."/>
            <person name="Haas B."/>
            <person name="Abouelleil A."/>
            <person name="Alvarado L."/>
            <person name="Arachchi H.M."/>
            <person name="Berlin A."/>
            <person name="Chapman S.B."/>
            <person name="Gearin G."/>
            <person name="Goldberg J."/>
            <person name="Griggs A."/>
            <person name="Gujja S."/>
            <person name="Hansen M."/>
            <person name="Heiman D."/>
            <person name="Howarth C."/>
            <person name="Larimer J."/>
            <person name="Lui A."/>
            <person name="MacDonald P.J.P."/>
            <person name="McCowen C."/>
            <person name="Montmayeur A."/>
            <person name="Murphy C."/>
            <person name="Neiman D."/>
            <person name="Pearson M."/>
            <person name="Priest M."/>
            <person name="Roberts A."/>
            <person name="Saif S."/>
            <person name="Shea T."/>
            <person name="Sisk P."/>
            <person name="Stolte C."/>
            <person name="Sykes S."/>
            <person name="Wortman J."/>
            <person name="Nusbaum C."/>
            <person name="Birren B."/>
        </authorList>
    </citation>
    <scope>NUCLEOTIDE SEQUENCE [LARGE SCALE GENOMIC DNA]</scope>
    <source>
        <strain evidence="8">ATCC 50505</strain>
    </source>
</reference>
<accession>L2GIT4</accession>
<proteinExistence type="predicted"/>